<evidence type="ECO:0000256" key="3">
    <source>
        <dbReference type="PIRSR" id="PIRSR002825-1"/>
    </source>
</evidence>
<dbReference type="SUPFAM" id="SSF53850">
    <property type="entry name" value="Periplasmic binding protein-like II"/>
    <property type="match status" value="1"/>
</dbReference>
<dbReference type="GO" id="GO:0030288">
    <property type="term" value="C:outer membrane-bounded periplasmic space"/>
    <property type="evidence" value="ECO:0007669"/>
    <property type="project" value="TreeGrafter"/>
</dbReference>
<name>A0A379FDH2_PROVU</name>
<accession>A0A379FDH2</accession>
<evidence type="ECO:0000256" key="1">
    <source>
        <dbReference type="ARBA" id="ARBA00008520"/>
    </source>
</evidence>
<dbReference type="PANTHER" id="PTHR30006">
    <property type="entry name" value="THIAMINE-BINDING PERIPLASMIC PROTEIN-RELATED"/>
    <property type="match status" value="1"/>
</dbReference>
<evidence type="ECO:0000256" key="2">
    <source>
        <dbReference type="ARBA" id="ARBA00022729"/>
    </source>
</evidence>
<dbReference type="GO" id="GO:0046872">
    <property type="term" value="F:metal ion binding"/>
    <property type="evidence" value="ECO:0007669"/>
    <property type="project" value="UniProtKB-KW"/>
</dbReference>
<dbReference type="AlphaFoldDB" id="A0A379FDH2"/>
<feature type="binding site" evidence="3">
    <location>
        <position position="223"/>
    </location>
    <ligand>
        <name>Fe cation</name>
        <dbReference type="ChEBI" id="CHEBI:24875"/>
    </ligand>
</feature>
<evidence type="ECO:0000313" key="6">
    <source>
        <dbReference type="EMBL" id="SUC17628.1"/>
    </source>
</evidence>
<organism evidence="5 7">
    <name type="scientific">Proteus vulgaris</name>
    <dbReference type="NCBI Taxonomy" id="585"/>
    <lineage>
        <taxon>Bacteria</taxon>
        <taxon>Pseudomonadati</taxon>
        <taxon>Pseudomonadota</taxon>
        <taxon>Gammaproteobacteria</taxon>
        <taxon>Enterobacterales</taxon>
        <taxon>Morganellaceae</taxon>
        <taxon>Proteus</taxon>
    </lineage>
</organism>
<feature type="binding site" evidence="3">
    <location>
        <position position="222"/>
    </location>
    <ligand>
        <name>Fe cation</name>
        <dbReference type="ChEBI" id="CHEBI:24875"/>
    </ligand>
</feature>
<dbReference type="Pfam" id="PF13416">
    <property type="entry name" value="SBP_bac_8"/>
    <property type="match status" value="1"/>
</dbReference>
<evidence type="ECO:0000313" key="5">
    <source>
        <dbReference type="EMBL" id="SUC17621.1"/>
    </source>
</evidence>
<feature type="binding site" evidence="3">
    <location>
        <position position="83"/>
    </location>
    <ligand>
        <name>Fe cation</name>
        <dbReference type="ChEBI" id="CHEBI:24875"/>
    </ligand>
</feature>
<comment type="similarity">
    <text evidence="1">Belongs to the bacterial solute-binding protein 1 family.</text>
</comment>
<evidence type="ECO:0000256" key="4">
    <source>
        <dbReference type="SAM" id="SignalP"/>
    </source>
</evidence>
<feature type="signal peptide" evidence="4">
    <location>
        <begin position="1"/>
        <end position="25"/>
    </location>
</feature>
<keyword evidence="2 4" id="KW-0732">Signal</keyword>
<feature type="binding site" evidence="3">
    <location>
        <position position="34"/>
    </location>
    <ligand>
        <name>Fe cation</name>
        <dbReference type="ChEBI" id="CHEBI:24875"/>
    </ligand>
</feature>
<dbReference type="EMBL" id="UGTW01000001">
    <property type="protein sequence ID" value="SUC17628.1"/>
    <property type="molecule type" value="Genomic_DNA"/>
</dbReference>
<reference evidence="5 7" key="1">
    <citation type="submission" date="2018-06" db="EMBL/GenBank/DDBJ databases">
        <authorList>
            <consortium name="Pathogen Informatics"/>
            <person name="Doyle S."/>
        </authorList>
    </citation>
    <scope>NUCLEOTIDE SEQUENCE [LARGE SCALE GENOMIC DNA]</scope>
    <source>
        <strain evidence="5 7">NCTC10376</strain>
    </source>
</reference>
<dbReference type="Proteomes" id="UP000254331">
    <property type="component" value="Unassembled WGS sequence"/>
</dbReference>
<dbReference type="OrthoDB" id="9769567at2"/>
<keyword evidence="3" id="KW-0408">Iron</keyword>
<dbReference type="PANTHER" id="PTHR30006:SF15">
    <property type="entry name" value="IRON-UTILIZATION PERIPLASMIC PROTEIN"/>
    <property type="match status" value="1"/>
</dbReference>
<dbReference type="EMBL" id="UGTW01000001">
    <property type="protein sequence ID" value="SUC17621.1"/>
    <property type="molecule type" value="Genomic_DNA"/>
</dbReference>
<sequence length="338" mass="37063">MKKRYQLLISSLTLSGVLFSEIAQADLLIYNGQHKDGGIEQVAAEFTQKTGIPVKLKYGKSSELAGLLKEEQDKSPADIFVAESTGPFLSLSAEKLLVPINADALTNVNSETIPSASKQDFVPIGVRSRVLAYNPDKVKESDIPKTWTKMVNDPAWKNRFSYHPGSGALVDQIAVYKKLHGLEATKAFLAAMKENGQSIKGHMAALKKIDQGDLDVAMINQYYLYRLYKEKGGADNVKAKIYYMRNGDADSALSFSAAGILRSSQHQSEAQQFITFLTSKAGQELYVQNSAEWPANTQAVSPVSYLVKLDSLDPPKTSFTTKEESDEAKALIKEAGIQ</sequence>
<dbReference type="InterPro" id="IPR006059">
    <property type="entry name" value="SBP"/>
</dbReference>
<gene>
    <name evidence="5" type="primary">fbpA_1</name>
    <name evidence="6" type="synonym">fbpA_2</name>
    <name evidence="5" type="ORF">NCTC10376_03572</name>
    <name evidence="6" type="ORF">NCTC10376_03579</name>
</gene>
<keyword evidence="3" id="KW-0479">Metal-binding</keyword>
<dbReference type="RefSeq" id="WP_052038488.1">
    <property type="nucleotide sequence ID" value="NZ_CABMNT010000001.1"/>
</dbReference>
<feature type="chain" id="PRO_5036071533" evidence="4">
    <location>
        <begin position="26"/>
        <end position="338"/>
    </location>
</feature>
<dbReference type="InterPro" id="IPR026045">
    <property type="entry name" value="Ferric-bd"/>
</dbReference>
<dbReference type="GeneID" id="93394087"/>
<evidence type="ECO:0000313" key="7">
    <source>
        <dbReference type="Proteomes" id="UP000254331"/>
    </source>
</evidence>
<protein>
    <submittedName>
        <fullName evidence="5">Major ferric iron-binding protein</fullName>
    </submittedName>
</protein>
<proteinExistence type="inferred from homology"/>
<dbReference type="Gene3D" id="3.40.190.10">
    <property type="entry name" value="Periplasmic binding protein-like II"/>
    <property type="match status" value="2"/>
</dbReference>
<dbReference type="PIRSF" id="PIRSF002825">
    <property type="entry name" value="CfbpA"/>
    <property type="match status" value="1"/>
</dbReference>